<proteinExistence type="predicted"/>
<keyword evidence="1" id="KW-0812">Transmembrane</keyword>
<name>A0ABT9CAH7_9BACL</name>
<evidence type="ECO:0000313" key="3">
    <source>
        <dbReference type="Proteomes" id="UP001240171"/>
    </source>
</evidence>
<organism evidence="2 3">
    <name type="scientific">Paenibacillus lacisoli</name>
    <dbReference type="NCBI Taxonomy" id="3064525"/>
    <lineage>
        <taxon>Bacteria</taxon>
        <taxon>Bacillati</taxon>
        <taxon>Bacillota</taxon>
        <taxon>Bacilli</taxon>
        <taxon>Bacillales</taxon>
        <taxon>Paenibacillaceae</taxon>
        <taxon>Paenibacillus</taxon>
    </lineage>
</organism>
<feature type="transmembrane region" description="Helical" evidence="1">
    <location>
        <begin position="105"/>
        <end position="130"/>
    </location>
</feature>
<keyword evidence="3" id="KW-1185">Reference proteome</keyword>
<accession>A0ABT9CAH7</accession>
<protein>
    <submittedName>
        <fullName evidence="2">ABC transporter permease</fullName>
    </submittedName>
</protein>
<feature type="transmembrane region" description="Helical" evidence="1">
    <location>
        <begin position="150"/>
        <end position="170"/>
    </location>
</feature>
<dbReference type="RefSeq" id="WP_305023470.1">
    <property type="nucleotide sequence ID" value="NZ_JAUQTB010000003.1"/>
</dbReference>
<reference evidence="2 3" key="1">
    <citation type="submission" date="2023-07" db="EMBL/GenBank/DDBJ databases">
        <title>Paenibacillus sp. JX-17 nov. isolated from soil.</title>
        <authorList>
            <person name="Wan Y."/>
            <person name="Liu B."/>
        </authorList>
    </citation>
    <scope>NUCLEOTIDE SEQUENCE [LARGE SCALE GENOMIC DNA]</scope>
    <source>
        <strain evidence="2 3">JX-17</strain>
    </source>
</reference>
<comment type="caution">
    <text evidence="2">The sequence shown here is derived from an EMBL/GenBank/DDBJ whole genome shotgun (WGS) entry which is preliminary data.</text>
</comment>
<sequence length="231" mass="25182">MLHLIKLELKKGKLKGFMWGPLLAYAIIAGFMALLYFVDGDNPADPPFHTLEEMLQAVDLFVRATFVIYAGAFIARLIISEFRDKTMALLFAYPVSRQKLISAKLLLVLVWTFTNVLIANLLIDALFIAINSSVGHVQETFTSDLLYSQGLYVLLQAAGAAGMSLLPLVVGLRRKSVTATLVSSIFIVMVVCSNNGGFSLSSIIAVPLSLGALGILVTYLSFRNIHRVDVG</sequence>
<dbReference type="Proteomes" id="UP001240171">
    <property type="component" value="Unassembled WGS sequence"/>
</dbReference>
<feature type="transmembrane region" description="Helical" evidence="1">
    <location>
        <begin position="177"/>
        <end position="196"/>
    </location>
</feature>
<evidence type="ECO:0000256" key="1">
    <source>
        <dbReference type="SAM" id="Phobius"/>
    </source>
</evidence>
<keyword evidence="1" id="KW-1133">Transmembrane helix</keyword>
<evidence type="ECO:0000313" key="2">
    <source>
        <dbReference type="EMBL" id="MDO7906269.1"/>
    </source>
</evidence>
<gene>
    <name evidence="2" type="ORF">Q5741_07540</name>
</gene>
<feature type="transmembrane region" description="Helical" evidence="1">
    <location>
        <begin position="202"/>
        <end position="222"/>
    </location>
</feature>
<dbReference type="Pfam" id="PF12730">
    <property type="entry name" value="ABC2_membrane_4"/>
    <property type="match status" value="1"/>
</dbReference>
<dbReference type="EMBL" id="JAUQTB010000003">
    <property type="protein sequence ID" value="MDO7906269.1"/>
    <property type="molecule type" value="Genomic_DNA"/>
</dbReference>
<keyword evidence="1" id="KW-0472">Membrane</keyword>
<feature type="transmembrane region" description="Helical" evidence="1">
    <location>
        <begin position="60"/>
        <end position="79"/>
    </location>
</feature>
<feature type="transmembrane region" description="Helical" evidence="1">
    <location>
        <begin position="16"/>
        <end position="38"/>
    </location>
</feature>